<protein>
    <submittedName>
        <fullName evidence="2 3">Uncharacterized protein</fullName>
    </submittedName>
</protein>
<reference evidence="2" key="3">
    <citation type="submission" date="2010-09" db="EMBL/GenBank/DDBJ databases">
        <title>Annotation of Gaeumannomyces graminis var. tritici R3-111a-1.</title>
        <authorList>
            <consortium name="The Broad Institute Genome Sequencing Platform"/>
            <person name="Ma L.-J."/>
            <person name="Dead R."/>
            <person name="Young S.K."/>
            <person name="Zeng Q."/>
            <person name="Gargeya S."/>
            <person name="Fitzgerald M."/>
            <person name="Haas B."/>
            <person name="Abouelleil A."/>
            <person name="Alvarado L."/>
            <person name="Arachchi H.M."/>
            <person name="Berlin A."/>
            <person name="Brown A."/>
            <person name="Chapman S.B."/>
            <person name="Chen Z."/>
            <person name="Dunbar C."/>
            <person name="Freedman E."/>
            <person name="Gearin G."/>
            <person name="Gellesch M."/>
            <person name="Goldberg J."/>
            <person name="Griggs A."/>
            <person name="Gujja S."/>
            <person name="Heiman D."/>
            <person name="Howarth C."/>
            <person name="Larson L."/>
            <person name="Lui A."/>
            <person name="MacDonald P.J.P."/>
            <person name="Mehta T."/>
            <person name="Montmayeur A."/>
            <person name="Murphy C."/>
            <person name="Neiman D."/>
            <person name="Pearson M."/>
            <person name="Priest M."/>
            <person name="Roberts A."/>
            <person name="Saif S."/>
            <person name="Shea T."/>
            <person name="Shenoy N."/>
            <person name="Sisk P."/>
            <person name="Stolte C."/>
            <person name="Sykes S."/>
            <person name="Yandava C."/>
            <person name="Wortman J."/>
            <person name="Nusbaum C."/>
            <person name="Birren B."/>
        </authorList>
    </citation>
    <scope>NUCLEOTIDE SEQUENCE</scope>
    <source>
        <strain evidence="2">R3-111a-1</strain>
    </source>
</reference>
<evidence type="ECO:0000313" key="4">
    <source>
        <dbReference type="Proteomes" id="UP000006039"/>
    </source>
</evidence>
<evidence type="ECO:0000313" key="3">
    <source>
        <dbReference type="EnsemblFungi" id="EJT68560"/>
    </source>
</evidence>
<proteinExistence type="predicted"/>
<evidence type="ECO:0000313" key="2">
    <source>
        <dbReference type="EMBL" id="EJT68560.1"/>
    </source>
</evidence>
<keyword evidence="4" id="KW-1185">Reference proteome</keyword>
<reference evidence="3" key="4">
    <citation type="journal article" date="2015" name="G3 (Bethesda)">
        <title>Genome sequences of three phytopathogenic species of the Magnaporthaceae family of fungi.</title>
        <authorList>
            <person name="Okagaki L.H."/>
            <person name="Nunes C.C."/>
            <person name="Sailsbery J."/>
            <person name="Clay B."/>
            <person name="Brown D."/>
            <person name="John T."/>
            <person name="Oh Y."/>
            <person name="Young N."/>
            <person name="Fitzgerald M."/>
            <person name="Haas B.J."/>
            <person name="Zeng Q."/>
            <person name="Young S."/>
            <person name="Adiconis X."/>
            <person name="Fan L."/>
            <person name="Levin J.Z."/>
            <person name="Mitchell T.K."/>
            <person name="Okubara P.A."/>
            <person name="Farman M.L."/>
            <person name="Kohn L.M."/>
            <person name="Birren B."/>
            <person name="Ma L.-J."/>
            <person name="Dean R.A."/>
        </authorList>
    </citation>
    <scope>NUCLEOTIDE SEQUENCE</scope>
    <source>
        <strain evidence="3">R3-111a-1</strain>
    </source>
</reference>
<sequence length="69" mass="6826">MLPTCPAKHAHAKIKVSSVSTLDGVANASMWAEEIQGGGGGGGGWLGVGGQSEDPDPDLGPHSSVGARM</sequence>
<reference evidence="4" key="1">
    <citation type="submission" date="2010-07" db="EMBL/GenBank/DDBJ databases">
        <title>The genome sequence of Gaeumannomyces graminis var. tritici strain R3-111a-1.</title>
        <authorList>
            <consortium name="The Broad Institute Genome Sequencing Platform"/>
            <person name="Ma L.-J."/>
            <person name="Dead R."/>
            <person name="Young S."/>
            <person name="Zeng Q."/>
            <person name="Koehrsen M."/>
            <person name="Alvarado L."/>
            <person name="Berlin A."/>
            <person name="Chapman S.B."/>
            <person name="Chen Z."/>
            <person name="Freedman E."/>
            <person name="Gellesch M."/>
            <person name="Goldberg J."/>
            <person name="Griggs A."/>
            <person name="Gujja S."/>
            <person name="Heilman E.R."/>
            <person name="Heiman D."/>
            <person name="Hepburn T."/>
            <person name="Howarth C."/>
            <person name="Jen D."/>
            <person name="Larson L."/>
            <person name="Mehta T."/>
            <person name="Neiman D."/>
            <person name="Pearson M."/>
            <person name="Roberts A."/>
            <person name="Saif S."/>
            <person name="Shea T."/>
            <person name="Shenoy N."/>
            <person name="Sisk P."/>
            <person name="Stolte C."/>
            <person name="Sykes S."/>
            <person name="Walk T."/>
            <person name="White J."/>
            <person name="Yandava C."/>
            <person name="Haas B."/>
            <person name="Nusbaum C."/>
            <person name="Birren B."/>
        </authorList>
    </citation>
    <scope>NUCLEOTIDE SEQUENCE [LARGE SCALE GENOMIC DNA]</scope>
    <source>
        <strain evidence="4">R3-111a-1</strain>
    </source>
</reference>
<name>J3PK19_GAET3</name>
<organism evidence="2">
    <name type="scientific">Gaeumannomyces tritici (strain R3-111a-1)</name>
    <name type="common">Wheat and barley take-all root rot fungus</name>
    <name type="synonym">Gaeumannomyces graminis var. tritici</name>
    <dbReference type="NCBI Taxonomy" id="644352"/>
    <lineage>
        <taxon>Eukaryota</taxon>
        <taxon>Fungi</taxon>
        <taxon>Dikarya</taxon>
        <taxon>Ascomycota</taxon>
        <taxon>Pezizomycotina</taxon>
        <taxon>Sordariomycetes</taxon>
        <taxon>Sordariomycetidae</taxon>
        <taxon>Magnaporthales</taxon>
        <taxon>Magnaporthaceae</taxon>
        <taxon>Gaeumannomyces</taxon>
    </lineage>
</organism>
<dbReference type="Proteomes" id="UP000006039">
    <property type="component" value="Unassembled WGS sequence"/>
</dbReference>
<dbReference type="GeneID" id="20354323"/>
<gene>
    <name evidence="3" type="primary">20354323</name>
    <name evidence="2" type="ORF">GGTG_13865</name>
</gene>
<dbReference type="VEuPathDB" id="FungiDB:GGTG_13865"/>
<dbReference type="EMBL" id="GL385462">
    <property type="protein sequence ID" value="EJT68560.1"/>
    <property type="molecule type" value="Genomic_DNA"/>
</dbReference>
<evidence type="ECO:0000256" key="1">
    <source>
        <dbReference type="SAM" id="MobiDB-lite"/>
    </source>
</evidence>
<accession>J3PK19</accession>
<dbReference type="RefSeq" id="XP_009230051.1">
    <property type="nucleotide sequence ID" value="XM_009231787.1"/>
</dbReference>
<dbReference type="HOGENOM" id="CLU_2776088_0_0_1"/>
<feature type="region of interest" description="Disordered" evidence="1">
    <location>
        <begin position="35"/>
        <end position="69"/>
    </location>
</feature>
<dbReference type="AlphaFoldDB" id="J3PK19"/>
<reference evidence="2" key="2">
    <citation type="submission" date="2010-07" db="EMBL/GenBank/DDBJ databases">
        <authorList>
            <consortium name="The Broad Institute Genome Sequencing Platform"/>
            <consortium name="Broad Institute Genome Sequencing Center for Infectious Disease"/>
            <person name="Ma L.-J."/>
            <person name="Dead R."/>
            <person name="Young S."/>
            <person name="Zeng Q."/>
            <person name="Koehrsen M."/>
            <person name="Alvarado L."/>
            <person name="Berlin A."/>
            <person name="Chapman S.B."/>
            <person name="Chen Z."/>
            <person name="Freedman E."/>
            <person name="Gellesch M."/>
            <person name="Goldberg J."/>
            <person name="Griggs A."/>
            <person name="Gujja S."/>
            <person name="Heilman E.R."/>
            <person name="Heiman D."/>
            <person name="Hepburn T."/>
            <person name="Howarth C."/>
            <person name="Jen D."/>
            <person name="Larson L."/>
            <person name="Mehta T."/>
            <person name="Neiman D."/>
            <person name="Pearson M."/>
            <person name="Roberts A."/>
            <person name="Saif S."/>
            <person name="Shea T."/>
            <person name="Shenoy N."/>
            <person name="Sisk P."/>
            <person name="Stolte C."/>
            <person name="Sykes S."/>
            <person name="Walk T."/>
            <person name="White J."/>
            <person name="Yandava C."/>
            <person name="Haas B."/>
            <person name="Nusbaum C."/>
            <person name="Birren B."/>
        </authorList>
    </citation>
    <scope>NUCLEOTIDE SEQUENCE</scope>
    <source>
        <strain evidence="2">R3-111a-1</strain>
    </source>
</reference>
<dbReference type="EnsemblFungi" id="EJT68560">
    <property type="protein sequence ID" value="EJT68560"/>
    <property type="gene ID" value="GGTG_13865"/>
</dbReference>
<reference evidence="3" key="5">
    <citation type="submission" date="2018-04" db="UniProtKB">
        <authorList>
            <consortium name="EnsemblFungi"/>
        </authorList>
    </citation>
    <scope>IDENTIFICATION</scope>
    <source>
        <strain evidence="3">R3-111a-1</strain>
    </source>
</reference>
<feature type="compositionally biased region" description="Gly residues" evidence="1">
    <location>
        <begin position="36"/>
        <end position="50"/>
    </location>
</feature>